<accession>A0ABZ2KJA1</accession>
<feature type="signal peptide" evidence="1">
    <location>
        <begin position="1"/>
        <end position="22"/>
    </location>
</feature>
<gene>
    <name evidence="2" type="ORF">LZC95_18175</name>
</gene>
<evidence type="ECO:0008006" key="4">
    <source>
        <dbReference type="Google" id="ProtNLM"/>
    </source>
</evidence>
<dbReference type="Proteomes" id="UP001379533">
    <property type="component" value="Chromosome"/>
</dbReference>
<feature type="chain" id="PRO_5046017345" description="Porin" evidence="1">
    <location>
        <begin position="23"/>
        <end position="453"/>
    </location>
</feature>
<evidence type="ECO:0000256" key="1">
    <source>
        <dbReference type="SAM" id="SignalP"/>
    </source>
</evidence>
<sequence length="453" mass="49918">MKLYLLSYMMCVLMFIAGTSVAQPPGRAPEFVRSPYTVTIGNPDSNWRITPYGQVELRLHHDSTRSYADSIGGAVLVHDDSLGSKRGRMQFSARGSRIGFKMEAPTYRGIRPLALVEGDFEGNQPSDVSEASFYNNATFRLRHAYIKLLSDPIDVLAGQTWGLFGHQPFFFPSSSQSLFYLPIPNAVLVRTMQVRISHAFKSKLVDVELAAAVVRPPQRDAALPEGQAGVRVRFNRIRGVPSCDAGTDGTPTDALTIGFSGLVRAFSVDEPSARPNATREATGWGASIDALVPIIPVKSVENRGNALTFTGSFVHGRGIADQTRTQAGATFPPLPGYTPNVDNGLVTYDANGNLRTIDWRTFVVTLQYYLPPTGRLFLATNYTQAQSSNVASLTDSSQAARVYKLARYFDANVFFDVTPALRVGLSYHLTVQRFVDEATARNHRWMLSAYYFF</sequence>
<evidence type="ECO:0000313" key="2">
    <source>
        <dbReference type="EMBL" id="WXA98745.1"/>
    </source>
</evidence>
<dbReference type="EMBL" id="CP089982">
    <property type="protein sequence ID" value="WXA98745.1"/>
    <property type="molecule type" value="Genomic_DNA"/>
</dbReference>
<proteinExistence type="predicted"/>
<dbReference type="RefSeq" id="WP_394849360.1">
    <property type="nucleotide sequence ID" value="NZ_CP089982.1"/>
</dbReference>
<keyword evidence="3" id="KW-1185">Reference proteome</keyword>
<dbReference type="SUPFAM" id="SSF56935">
    <property type="entry name" value="Porins"/>
    <property type="match status" value="1"/>
</dbReference>
<evidence type="ECO:0000313" key="3">
    <source>
        <dbReference type="Proteomes" id="UP001379533"/>
    </source>
</evidence>
<organism evidence="2 3">
    <name type="scientific">Pendulispora brunnea</name>
    <dbReference type="NCBI Taxonomy" id="2905690"/>
    <lineage>
        <taxon>Bacteria</taxon>
        <taxon>Pseudomonadati</taxon>
        <taxon>Myxococcota</taxon>
        <taxon>Myxococcia</taxon>
        <taxon>Myxococcales</taxon>
        <taxon>Sorangiineae</taxon>
        <taxon>Pendulisporaceae</taxon>
        <taxon>Pendulispora</taxon>
    </lineage>
</organism>
<keyword evidence="1" id="KW-0732">Signal</keyword>
<reference evidence="2 3" key="1">
    <citation type="submission" date="2021-12" db="EMBL/GenBank/DDBJ databases">
        <title>Discovery of the Pendulisporaceae a myxobacterial family with distinct sporulation behavior and unique specialized metabolism.</title>
        <authorList>
            <person name="Garcia R."/>
            <person name="Popoff A."/>
            <person name="Bader C.D."/>
            <person name="Loehr J."/>
            <person name="Walesch S."/>
            <person name="Walt C."/>
            <person name="Boldt J."/>
            <person name="Bunk B."/>
            <person name="Haeckl F.J.F.P.J."/>
            <person name="Gunesch A.P."/>
            <person name="Birkelbach J."/>
            <person name="Nuebel U."/>
            <person name="Pietschmann T."/>
            <person name="Bach T."/>
            <person name="Mueller R."/>
        </authorList>
    </citation>
    <scope>NUCLEOTIDE SEQUENCE [LARGE SCALE GENOMIC DNA]</scope>
    <source>
        <strain evidence="2 3">MSr12523</strain>
    </source>
</reference>
<name>A0ABZ2KJA1_9BACT</name>
<protein>
    <recommendedName>
        <fullName evidence="4">Porin</fullName>
    </recommendedName>
</protein>